<evidence type="ECO:0000256" key="1">
    <source>
        <dbReference type="ARBA" id="ARBA00001936"/>
    </source>
</evidence>
<dbReference type="SUPFAM" id="SSF53187">
    <property type="entry name" value="Zn-dependent exopeptidases"/>
    <property type="match status" value="1"/>
</dbReference>
<comment type="cofactor">
    <cofactor evidence="1">
        <name>Mn(2+)</name>
        <dbReference type="ChEBI" id="CHEBI:29035"/>
    </cofactor>
</comment>
<keyword evidence="5 10" id="KW-0378">Hydrolase</keyword>
<dbReference type="InterPro" id="IPR036264">
    <property type="entry name" value="Bact_exopeptidase_dim_dom"/>
</dbReference>
<evidence type="ECO:0000313" key="10">
    <source>
        <dbReference type="EMBL" id="ATX67988.1"/>
    </source>
</evidence>
<dbReference type="PANTHER" id="PTHR32494">
    <property type="entry name" value="ALLANTOATE DEIMINASE-RELATED"/>
    <property type="match status" value="1"/>
</dbReference>
<dbReference type="EMBL" id="CP024899">
    <property type="protein sequence ID" value="ATX67988.1"/>
    <property type="molecule type" value="Genomic_DNA"/>
</dbReference>
<keyword evidence="7" id="KW-0862">Zinc</keyword>
<evidence type="ECO:0000313" key="11">
    <source>
        <dbReference type="Proteomes" id="UP000228948"/>
    </source>
</evidence>
<dbReference type="InterPro" id="IPR011650">
    <property type="entry name" value="Peptidase_M20_dimer"/>
</dbReference>
<feature type="binding site" evidence="7">
    <location>
        <position position="91"/>
    </location>
    <ligand>
        <name>Zn(2+)</name>
        <dbReference type="ChEBI" id="CHEBI:29105"/>
        <label>2</label>
    </ligand>
</feature>
<dbReference type="Proteomes" id="UP000228948">
    <property type="component" value="Chromosome"/>
</dbReference>
<dbReference type="Gene3D" id="3.30.70.360">
    <property type="match status" value="1"/>
</dbReference>
<evidence type="ECO:0000256" key="3">
    <source>
        <dbReference type="ARBA" id="ARBA00011738"/>
    </source>
</evidence>
<evidence type="ECO:0000256" key="8">
    <source>
        <dbReference type="PIRSR" id="PIRSR001235-2"/>
    </source>
</evidence>
<feature type="binding site" evidence="7">
    <location>
        <position position="91"/>
    </location>
    <ligand>
        <name>Zn(2+)</name>
        <dbReference type="ChEBI" id="CHEBI:29105"/>
        <label>1</label>
    </ligand>
</feature>
<dbReference type="InterPro" id="IPR010158">
    <property type="entry name" value="Amidase_Cbmase"/>
</dbReference>
<dbReference type="GO" id="GO:0016813">
    <property type="term" value="F:hydrolase activity, acting on carbon-nitrogen (but not peptide) bonds, in linear amidines"/>
    <property type="evidence" value="ECO:0007669"/>
    <property type="project" value="InterPro"/>
</dbReference>
<gene>
    <name evidence="10" type="ORF">BG454_16525</name>
</gene>
<evidence type="ECO:0000256" key="2">
    <source>
        <dbReference type="ARBA" id="ARBA00006153"/>
    </source>
</evidence>
<dbReference type="PANTHER" id="PTHR32494:SF19">
    <property type="entry name" value="ALLANTOATE DEIMINASE-RELATED"/>
    <property type="match status" value="1"/>
</dbReference>
<protein>
    <submittedName>
        <fullName evidence="10">Zn-dependent hydrolase</fullName>
    </submittedName>
</protein>
<comment type="cofactor">
    <cofactor evidence="7">
        <name>Zn(2+)</name>
        <dbReference type="ChEBI" id="CHEBI:29105"/>
    </cofactor>
    <text evidence="7">Binds 2 Zn(2+) ions per subunit.</text>
</comment>
<dbReference type="InterPro" id="IPR002933">
    <property type="entry name" value="Peptidase_M20"/>
</dbReference>
<dbReference type="CDD" id="cd03884">
    <property type="entry name" value="M20_bAS"/>
    <property type="match status" value="1"/>
</dbReference>
<feature type="binding site" evidence="7">
    <location>
        <position position="80"/>
    </location>
    <ligand>
        <name>Zn(2+)</name>
        <dbReference type="ChEBI" id="CHEBI:29105"/>
        <label>1</label>
    </ligand>
</feature>
<dbReference type="OrthoDB" id="9808195at2"/>
<dbReference type="Pfam" id="PF07687">
    <property type="entry name" value="M20_dimer"/>
    <property type="match status" value="1"/>
</dbReference>
<proteinExistence type="inferred from homology"/>
<evidence type="ECO:0000256" key="4">
    <source>
        <dbReference type="ARBA" id="ARBA00022723"/>
    </source>
</evidence>
<sequence length="410" mass="43159">MTEMDWGALAQDWLDRLAQCSEPGAGVTRLPFTPEHRKALVVLTELMEQAGLRVSLDAAGTLIGRLDGPEGAPVLLMGSHQDSVREGGAYDGIMGVVLPVLALQKLRGQGATLPFAVEVLAFADEEGVRFPTALMGPRVLAGQFDMAALDMVDREGVSLRAAMQEFGLEPAALPDLGRDPAQILGWIEAHLEQGPVLENAAAPLGIVTAICGIERHSVTLTGKAAHAGTMPMALRRDALAGAAELVLAVESLAHGTEGLMSNVGTLQVRPGAVNAVPGEVTLTVELRAPSDGLREGAGASLARLAREIAKRRGLELAIERTYAQPATPCADQIIARLSQAARELGMQVPHLPSGATHDTSAIADLCPVGMLFLRCREGISHHPDEFVDTDAMSLAIDTLGQVIRGYMARA</sequence>
<dbReference type="STRING" id="441209.GCA_001870665_03090"/>
<feature type="binding site" evidence="7">
    <location>
        <position position="381"/>
    </location>
    <ligand>
        <name>Zn(2+)</name>
        <dbReference type="ChEBI" id="CHEBI:29105"/>
        <label>2</label>
    </ligand>
</feature>
<feature type="binding site" evidence="8">
    <location>
        <position position="215"/>
    </location>
    <ligand>
        <name>allantoate</name>
        <dbReference type="ChEBI" id="CHEBI:17536"/>
    </ligand>
</feature>
<dbReference type="SUPFAM" id="SSF55031">
    <property type="entry name" value="Bacterial exopeptidase dimerisation domain"/>
    <property type="match status" value="1"/>
</dbReference>
<evidence type="ECO:0000259" key="9">
    <source>
        <dbReference type="Pfam" id="PF07687"/>
    </source>
</evidence>
<dbReference type="PIRSF" id="PIRSF001235">
    <property type="entry name" value="Amidase_carbamoylase"/>
    <property type="match status" value="1"/>
</dbReference>
<reference evidence="10 11" key="1">
    <citation type="submission" date="2017-11" db="EMBL/GenBank/DDBJ databases">
        <title>Revised Sequence and Annotation of the Rhodobaca barguzinensis strain alga05 Genome.</title>
        <authorList>
            <person name="Kopejtka K."/>
            <person name="Tomasch J.M."/>
            <person name="Bunk B."/>
            <person name="Koblizek M."/>
        </authorList>
    </citation>
    <scope>NUCLEOTIDE SEQUENCE [LARGE SCALE GENOMIC DNA]</scope>
    <source>
        <strain evidence="11">alga05</strain>
    </source>
</reference>
<feature type="binding site" evidence="8">
    <location>
        <position position="287"/>
    </location>
    <ligand>
        <name>allantoate</name>
        <dbReference type="ChEBI" id="CHEBI:17536"/>
    </ligand>
</feature>
<dbReference type="Gene3D" id="3.40.630.10">
    <property type="entry name" value="Zn peptidases"/>
    <property type="match status" value="1"/>
</dbReference>
<feature type="domain" description="Peptidase M20 dimerisation" evidence="9">
    <location>
        <begin position="217"/>
        <end position="310"/>
    </location>
</feature>
<evidence type="ECO:0000256" key="5">
    <source>
        <dbReference type="ARBA" id="ARBA00022801"/>
    </source>
</evidence>
<comment type="similarity">
    <text evidence="2">Belongs to the peptidase M20 family.</text>
</comment>
<dbReference type="RefSeq" id="WP_084635154.1">
    <property type="nucleotide sequence ID" value="NZ_CP024899.1"/>
</dbReference>
<organism evidence="10 11">
    <name type="scientific">Roseinatronobacter bogoriensis subsp. barguzinensis</name>
    <dbReference type="NCBI Taxonomy" id="441209"/>
    <lineage>
        <taxon>Bacteria</taxon>
        <taxon>Pseudomonadati</taxon>
        <taxon>Pseudomonadota</taxon>
        <taxon>Alphaproteobacteria</taxon>
        <taxon>Rhodobacterales</taxon>
        <taxon>Paracoccaceae</taxon>
        <taxon>Roseinatronobacter</taxon>
    </lineage>
</organism>
<feature type="binding site" evidence="7">
    <location>
        <position position="190"/>
    </location>
    <ligand>
        <name>Zn(2+)</name>
        <dbReference type="ChEBI" id="CHEBI:29105"/>
        <label>1</label>
    </ligand>
</feature>
<feature type="binding site" evidence="7">
    <location>
        <position position="126"/>
    </location>
    <ligand>
        <name>Zn(2+)</name>
        <dbReference type="ChEBI" id="CHEBI:29105"/>
        <label>2</label>
    </ligand>
</feature>
<feature type="binding site" evidence="8">
    <location>
        <position position="274"/>
    </location>
    <ligand>
        <name>allantoate</name>
        <dbReference type="ChEBI" id="CHEBI:17536"/>
    </ligand>
</feature>
<name>A0A2K8KLD0_9RHOB</name>
<comment type="subunit">
    <text evidence="3">Homodimer.</text>
</comment>
<evidence type="ECO:0000256" key="7">
    <source>
        <dbReference type="PIRSR" id="PIRSR001235-1"/>
    </source>
</evidence>
<evidence type="ECO:0000256" key="6">
    <source>
        <dbReference type="ARBA" id="ARBA00023211"/>
    </source>
</evidence>
<accession>A0A2K8KLD0</accession>
<keyword evidence="11" id="KW-1185">Reference proteome</keyword>
<keyword evidence="4 7" id="KW-0479">Metal-binding</keyword>
<dbReference type="GO" id="GO:0046872">
    <property type="term" value="F:metal ion binding"/>
    <property type="evidence" value="ECO:0007669"/>
    <property type="project" value="UniProtKB-KW"/>
</dbReference>
<dbReference type="KEGG" id="rbg:BG454_16525"/>
<keyword evidence="6" id="KW-0464">Manganese</keyword>
<dbReference type="AlphaFoldDB" id="A0A2K8KLD0"/>
<dbReference type="NCBIfam" id="TIGR01879">
    <property type="entry name" value="hydantase"/>
    <property type="match status" value="1"/>
</dbReference>
<dbReference type="Pfam" id="PF01546">
    <property type="entry name" value="Peptidase_M20"/>
    <property type="match status" value="1"/>
</dbReference>